<accession>A0ABY8RFC5</accession>
<dbReference type="RefSeq" id="WP_282905195.1">
    <property type="nucleotide sequence ID" value="NZ_CP124855.1"/>
</dbReference>
<organism evidence="2 3">
    <name type="scientific">Chryseobacterium gotjawalense</name>
    <dbReference type="NCBI Taxonomy" id="3042315"/>
    <lineage>
        <taxon>Bacteria</taxon>
        <taxon>Pseudomonadati</taxon>
        <taxon>Bacteroidota</taxon>
        <taxon>Flavobacteriia</taxon>
        <taxon>Flavobacteriales</taxon>
        <taxon>Weeksellaceae</taxon>
        <taxon>Chryseobacterium group</taxon>
        <taxon>Chryseobacterium</taxon>
    </lineage>
</organism>
<dbReference type="InterPro" id="IPR048118">
    <property type="entry name" value="KwaA"/>
</dbReference>
<evidence type="ECO:0000313" key="2">
    <source>
        <dbReference type="EMBL" id="WHF51878.1"/>
    </source>
</evidence>
<dbReference type="EMBL" id="CP124855">
    <property type="protein sequence ID" value="WHF51878.1"/>
    <property type="molecule type" value="Genomic_DNA"/>
</dbReference>
<feature type="transmembrane region" description="Helical" evidence="1">
    <location>
        <begin position="48"/>
        <end position="66"/>
    </location>
</feature>
<feature type="transmembrane region" description="Helical" evidence="1">
    <location>
        <begin position="111"/>
        <end position="128"/>
    </location>
</feature>
<keyword evidence="1" id="KW-0472">Membrane</keyword>
<keyword evidence="3" id="KW-1185">Reference proteome</keyword>
<reference evidence="2 3" key="1">
    <citation type="submission" date="2023-05" db="EMBL/GenBank/DDBJ databases">
        <title>Genomic insight into Chryseobacterium sp. wdc7 isolated forest soil (Gotjawal).</title>
        <authorList>
            <person name="Park S.-J."/>
        </authorList>
    </citation>
    <scope>NUCLEOTIDE SEQUENCE [LARGE SCALE GENOMIC DNA]</scope>
    <source>
        <strain evidence="3">wdc7</strain>
    </source>
</reference>
<name>A0ABY8RFC5_9FLAO</name>
<feature type="transmembrane region" description="Helical" evidence="1">
    <location>
        <begin position="87"/>
        <end position="105"/>
    </location>
</feature>
<feature type="transmembrane region" description="Helical" evidence="1">
    <location>
        <begin position="7"/>
        <end position="28"/>
    </location>
</feature>
<evidence type="ECO:0000256" key="1">
    <source>
        <dbReference type="SAM" id="Phobius"/>
    </source>
</evidence>
<keyword evidence="1" id="KW-1133">Transmembrane helix</keyword>
<keyword evidence="1" id="KW-0812">Transmembrane</keyword>
<protein>
    <submittedName>
        <fullName evidence="2">Anti-phage protein KwaA</fullName>
    </submittedName>
</protein>
<sequence>MFQKIKLYIVSLWFLFLLLFVVKVNIPICFDGKCEFIGFKALILTNGIPLFALVFMILGAFFYFGFNSSITKGATLLSKKITSIKNLNSETLSFLATYIIPLACLDMDRSRSLPMLVLLLILIGWIYVRTNLFYTNPTLAIMGFKVYQLDTELTKDIIVITKQSLKIGDAILPRTINDNIHYAKKSVL</sequence>
<dbReference type="Proteomes" id="UP001241656">
    <property type="component" value="Chromosome"/>
</dbReference>
<gene>
    <name evidence="2" type="primary">kwaA</name>
    <name evidence="2" type="ORF">QGN23_01040</name>
</gene>
<proteinExistence type="predicted"/>
<dbReference type="NCBIfam" id="NF041622">
    <property type="entry name" value="KwaA"/>
    <property type="match status" value="1"/>
</dbReference>
<evidence type="ECO:0000313" key="3">
    <source>
        <dbReference type="Proteomes" id="UP001241656"/>
    </source>
</evidence>